<dbReference type="PATRIC" id="fig|1702221.3.peg.116"/>
<dbReference type="SUPFAM" id="SSF56672">
    <property type="entry name" value="DNA/RNA polymerases"/>
    <property type="match status" value="1"/>
</dbReference>
<dbReference type="RefSeq" id="WP_067554174.1">
    <property type="nucleotide sequence ID" value="NZ_CP011391.1"/>
</dbReference>
<dbReference type="PANTHER" id="PTHR34047:SF8">
    <property type="entry name" value="PROTEIN YKFC"/>
    <property type="match status" value="1"/>
</dbReference>
<dbReference type="CDD" id="cd01651">
    <property type="entry name" value="RT_G2_intron"/>
    <property type="match status" value="1"/>
</dbReference>
<dbReference type="InterPro" id="IPR051083">
    <property type="entry name" value="GrpII_Intron_Splice-Mob/Def"/>
</dbReference>
<dbReference type="OrthoDB" id="1646320at2"/>
<reference evidence="2 3" key="1">
    <citation type="journal article" date="2016" name="Gut Pathog.">
        <title>Whole genome sequencing of "Faecalibaculum rodentium" ALO17, isolated from C57BL/6J laboratory mouse feces.</title>
        <authorList>
            <person name="Lim S."/>
            <person name="Chang D.H."/>
            <person name="Ahn S."/>
            <person name="Kim B.C."/>
        </authorList>
    </citation>
    <scope>NUCLEOTIDE SEQUENCE [LARGE SCALE GENOMIC DNA]</scope>
    <source>
        <strain evidence="2 3">Alo17</strain>
    </source>
</reference>
<keyword evidence="3" id="KW-1185">Reference proteome</keyword>
<organism evidence="2 3">
    <name type="scientific">Faecalibaculum rodentium</name>
    <dbReference type="NCBI Taxonomy" id="1702221"/>
    <lineage>
        <taxon>Bacteria</taxon>
        <taxon>Bacillati</taxon>
        <taxon>Bacillota</taxon>
        <taxon>Erysipelotrichia</taxon>
        <taxon>Erysipelotrichales</taxon>
        <taxon>Erysipelotrichaceae</taxon>
        <taxon>Faecalibaculum</taxon>
    </lineage>
</organism>
<dbReference type="NCBIfam" id="TIGR04416">
    <property type="entry name" value="group_II_RT_mat"/>
    <property type="match status" value="1"/>
</dbReference>
<gene>
    <name evidence="2" type="ORF">AALO17_01250</name>
</gene>
<dbReference type="InterPro" id="IPR043128">
    <property type="entry name" value="Rev_trsase/Diguanyl_cyclase"/>
</dbReference>
<proteinExistence type="predicted"/>
<dbReference type="AlphaFoldDB" id="A0A140DRI2"/>
<dbReference type="InterPro" id="IPR043502">
    <property type="entry name" value="DNA/RNA_pol_sf"/>
</dbReference>
<dbReference type="InterPro" id="IPR000477">
    <property type="entry name" value="RT_dom"/>
</dbReference>
<evidence type="ECO:0000313" key="2">
    <source>
        <dbReference type="EMBL" id="AMK53259.1"/>
    </source>
</evidence>
<sequence length="437" mass="51056">MRLSDLILESSNMEKAIRKVVSNRGSAGIDDMPVDEIRAWMEVNEDELAEQIREMKYKPSPVRRAYIPKPNGKKRPLGIPTVVDRVVQQATYQILYPIFDSTFSDSSFGFREGRSAHQAIERTLEYLNEGYEWVVDLDIEKFFDMVNHDKLISIIRLKVNEKETLHLIRSFLKAGVMEEGKLNRNDLGTPQGGNISPLLANIYLDVFDKELENRGLRFVRYADDVTIYCRSEMAANRVMRSVSSWLERKLFLKVSPTKTHVVRPPESTFLGFTFWKGRDGWKCKPANDRKQRLYKNMKELLCRRKAAAMPLSYLFTKVNQKVRGWINYFSIGSMKRFLIEFGQWLRHKIRVVIFKQWKRPKTLFKNLMILNKQFKTGFSKEEIRQTANSRLGLWRTTGWRTVNFILSPKVLALPNKEKERPGLIDPVGCYLNLQNKS</sequence>
<dbReference type="Pfam" id="PF08388">
    <property type="entry name" value="GIIM"/>
    <property type="match status" value="1"/>
</dbReference>
<dbReference type="KEGG" id="fro:AALO17_01250"/>
<dbReference type="InterPro" id="IPR013597">
    <property type="entry name" value="Mat_intron_G2"/>
</dbReference>
<feature type="domain" description="Reverse transcriptase" evidence="1">
    <location>
        <begin position="48"/>
        <end position="274"/>
    </location>
</feature>
<dbReference type="PANTHER" id="PTHR34047">
    <property type="entry name" value="NUCLEAR INTRON MATURASE 1, MITOCHONDRIAL-RELATED"/>
    <property type="match status" value="1"/>
</dbReference>
<dbReference type="EMBL" id="CP011391">
    <property type="protein sequence ID" value="AMK53259.1"/>
    <property type="molecule type" value="Genomic_DNA"/>
</dbReference>
<dbReference type="InterPro" id="IPR030931">
    <property type="entry name" value="Group_II_RT_mat"/>
</dbReference>
<evidence type="ECO:0000313" key="3">
    <source>
        <dbReference type="Proteomes" id="UP000069771"/>
    </source>
</evidence>
<dbReference type="Proteomes" id="UP000069771">
    <property type="component" value="Chromosome"/>
</dbReference>
<evidence type="ECO:0000259" key="1">
    <source>
        <dbReference type="PROSITE" id="PS50878"/>
    </source>
</evidence>
<dbReference type="PROSITE" id="PS50878">
    <property type="entry name" value="RT_POL"/>
    <property type="match status" value="1"/>
</dbReference>
<name>A0A140DRI2_9FIRM</name>
<dbReference type="Gene3D" id="3.30.70.270">
    <property type="match status" value="1"/>
</dbReference>
<dbReference type="GeneID" id="78477044"/>
<dbReference type="Pfam" id="PF00078">
    <property type="entry name" value="RVT_1"/>
    <property type="match status" value="1"/>
</dbReference>
<accession>A0A140DRI2</accession>
<protein>
    <recommendedName>
        <fullName evidence="1">Reverse transcriptase domain-containing protein</fullName>
    </recommendedName>
</protein>